<dbReference type="RefSeq" id="WP_248824308.1">
    <property type="nucleotide sequence ID" value="NZ_JALKFT010000007.1"/>
</dbReference>
<dbReference type="InterPro" id="IPR001048">
    <property type="entry name" value="Asp/Glu/Uridylate_kinase"/>
</dbReference>
<evidence type="ECO:0000256" key="2">
    <source>
        <dbReference type="ARBA" id="ARBA00013059"/>
    </source>
</evidence>
<reference evidence="9 10" key="1">
    <citation type="submission" date="2022-04" db="EMBL/GenBank/DDBJ databases">
        <title>Genome diversity in the genus Frankia.</title>
        <authorList>
            <person name="Carlos-Shanley C."/>
            <person name="Hahn D."/>
        </authorList>
    </citation>
    <scope>NUCLEOTIDE SEQUENCE [LARGE SCALE GENOMIC DNA]</scope>
    <source>
        <strain evidence="9 10">Ag45/Mut15</strain>
    </source>
</reference>
<dbReference type="Proteomes" id="UP001201873">
    <property type="component" value="Unassembled WGS sequence"/>
</dbReference>
<dbReference type="SUPFAM" id="SSF53633">
    <property type="entry name" value="Carbamate kinase-like"/>
    <property type="match status" value="1"/>
</dbReference>
<evidence type="ECO:0000313" key="10">
    <source>
        <dbReference type="Proteomes" id="UP001201873"/>
    </source>
</evidence>
<dbReference type="Pfam" id="PF00696">
    <property type="entry name" value="AA_kinase"/>
    <property type="match status" value="1"/>
</dbReference>
<dbReference type="PANTHER" id="PTHR21499:SF3">
    <property type="entry name" value="ASPARTOKINASE"/>
    <property type="match status" value="1"/>
</dbReference>
<name>A0ABT0JWK2_9ACTN</name>
<dbReference type="PANTHER" id="PTHR21499">
    <property type="entry name" value="ASPARTATE KINASE"/>
    <property type="match status" value="1"/>
</dbReference>
<evidence type="ECO:0000256" key="1">
    <source>
        <dbReference type="ARBA" id="ARBA00010122"/>
    </source>
</evidence>
<comment type="similarity">
    <text evidence="1">Belongs to the aspartokinase family.</text>
</comment>
<keyword evidence="3" id="KW-0808">Transferase</keyword>
<sequence>MALNTELATELTAASDLGDESASAEALVLKFGGAAFAAPGAHRRIATYIAERLRTGGPAAFDDTTGDPAGTSGRGRAVVVVSAVAGETDRLSNAVRAVSPDPDRELLAAALMTGETVNVAVMTAALRDAGLTALPLGPADTGLLGAGEPHSAELRAIDPSALTARLAGQPAGTVLVVPGGQALDATGHPVMLGRNSSDLSAIAAAIALGTPACEIFSDSPGICTADPRLVPTARTLATVDHDTMITMSRHGAKVLHHSAVDWARRHQVEIHCRSLLPEGRVHSIVGTAATSAAAVLVHTHGAVWTGAASLVHDLCVELTAQGSDAVVVQPDRSSLVLADTVRDLRGRGLRPCPELRLVTTLFPDGRLEHRLVTAEDAPAVARAAHDAVFRPSPLATAGAPPPAP</sequence>
<dbReference type="Gene3D" id="3.40.1160.10">
    <property type="entry name" value="Acetylglutamate kinase-like"/>
    <property type="match status" value="1"/>
</dbReference>
<organism evidence="9 10">
    <name type="scientific">Frankia umida</name>
    <dbReference type="NCBI Taxonomy" id="573489"/>
    <lineage>
        <taxon>Bacteria</taxon>
        <taxon>Bacillati</taxon>
        <taxon>Actinomycetota</taxon>
        <taxon>Actinomycetes</taxon>
        <taxon>Frankiales</taxon>
        <taxon>Frankiaceae</taxon>
        <taxon>Frankia</taxon>
    </lineage>
</organism>
<proteinExistence type="inferred from homology"/>
<evidence type="ECO:0000256" key="4">
    <source>
        <dbReference type="ARBA" id="ARBA00022741"/>
    </source>
</evidence>
<dbReference type="EMBL" id="JALKFT010000007">
    <property type="protein sequence ID" value="MCK9875924.1"/>
    <property type="molecule type" value="Genomic_DNA"/>
</dbReference>
<gene>
    <name evidence="9" type="ORF">MXD59_09075</name>
</gene>
<keyword evidence="10" id="KW-1185">Reference proteome</keyword>
<feature type="domain" description="Aspartate/glutamate/uridylate kinase" evidence="8">
    <location>
        <begin position="27"/>
        <end position="273"/>
    </location>
</feature>
<dbReference type="InterPro" id="IPR036393">
    <property type="entry name" value="AceGlu_kinase-like_sf"/>
</dbReference>
<comment type="caution">
    <text evidence="9">The sequence shown here is derived from an EMBL/GenBank/DDBJ whole genome shotgun (WGS) entry which is preliminary data.</text>
</comment>
<evidence type="ECO:0000256" key="7">
    <source>
        <dbReference type="ARBA" id="ARBA00047872"/>
    </source>
</evidence>
<evidence type="ECO:0000256" key="6">
    <source>
        <dbReference type="ARBA" id="ARBA00022840"/>
    </source>
</evidence>
<evidence type="ECO:0000256" key="5">
    <source>
        <dbReference type="ARBA" id="ARBA00022777"/>
    </source>
</evidence>
<comment type="catalytic activity">
    <reaction evidence="7">
        <text>L-aspartate + ATP = 4-phospho-L-aspartate + ADP</text>
        <dbReference type="Rhea" id="RHEA:23776"/>
        <dbReference type="ChEBI" id="CHEBI:29991"/>
        <dbReference type="ChEBI" id="CHEBI:30616"/>
        <dbReference type="ChEBI" id="CHEBI:57535"/>
        <dbReference type="ChEBI" id="CHEBI:456216"/>
        <dbReference type="EC" id="2.7.2.4"/>
    </reaction>
</comment>
<accession>A0ABT0JWK2</accession>
<keyword evidence="4" id="KW-0547">Nucleotide-binding</keyword>
<dbReference type="EC" id="2.7.2.4" evidence="2"/>
<evidence type="ECO:0000256" key="3">
    <source>
        <dbReference type="ARBA" id="ARBA00022679"/>
    </source>
</evidence>
<protein>
    <recommendedName>
        <fullName evidence="2">aspartate kinase</fullName>
        <ecNumber evidence="2">2.7.2.4</ecNumber>
    </recommendedName>
</protein>
<keyword evidence="5" id="KW-0418">Kinase</keyword>
<keyword evidence="6" id="KW-0067">ATP-binding</keyword>
<evidence type="ECO:0000313" key="9">
    <source>
        <dbReference type="EMBL" id="MCK9875924.1"/>
    </source>
</evidence>
<evidence type="ECO:0000259" key="8">
    <source>
        <dbReference type="Pfam" id="PF00696"/>
    </source>
</evidence>